<evidence type="ECO:0000313" key="5">
    <source>
        <dbReference type="EMBL" id="GEU23031.1"/>
    </source>
</evidence>
<gene>
    <name evidence="1" type="ORF">DB1_01570</name>
    <name evidence="2" type="ORF">HG1_13930</name>
    <name evidence="5" type="ORF">LaLC_42440</name>
    <name evidence="4" type="ORF">LamDB_21970</name>
    <name evidence="3" type="ORF">QuyetLC_43320</name>
</gene>
<reference evidence="1" key="2">
    <citation type="submission" date="2019-12" db="EMBL/GenBank/DDBJ databases">
        <authorList>
            <person name="Hoang T.H.H."/>
            <person name="Okutani A."/>
        </authorList>
    </citation>
    <scope>NUCLEOTIDE SEQUENCE</scope>
    <source>
        <strain evidence="1">DB</strain>
        <strain evidence="2">HG</strain>
        <strain evidence="5">LaLC</strain>
        <strain evidence="4">LamDB</strain>
        <strain evidence="3">QuyetLC</strain>
    </source>
</reference>
<organism evidence="1">
    <name type="scientific">Bacillus anthracis</name>
    <name type="common">anthrax bacterium</name>
    <dbReference type="NCBI Taxonomy" id="1392"/>
    <lineage>
        <taxon>Bacteria</taxon>
        <taxon>Bacillati</taxon>
        <taxon>Bacillota</taxon>
        <taxon>Bacilli</taxon>
        <taxon>Bacillales</taxon>
        <taxon>Bacillaceae</taxon>
        <taxon>Bacillus</taxon>
        <taxon>Bacillus cereus group</taxon>
    </lineage>
</organism>
<comment type="caution">
    <text evidence="1">The sequence shown here is derived from an EMBL/GenBank/DDBJ whole genome shotgun (WGS) entry which is preliminary data.</text>
</comment>
<evidence type="ECO:0000313" key="1">
    <source>
        <dbReference type="EMBL" id="GET96025.1"/>
    </source>
</evidence>
<accession>A0A640L3M1</accession>
<dbReference type="EMBL" id="BLEW01000010">
    <property type="protein sequence ID" value="GEU23031.1"/>
    <property type="molecule type" value="Genomic_DNA"/>
</dbReference>
<dbReference type="EMBL" id="BLEY01000061">
    <property type="protein sequence ID" value="GEU13314.1"/>
    <property type="molecule type" value="Genomic_DNA"/>
</dbReference>
<evidence type="ECO:0000313" key="3">
    <source>
        <dbReference type="EMBL" id="GEU13314.1"/>
    </source>
</evidence>
<evidence type="ECO:0000313" key="4">
    <source>
        <dbReference type="EMBL" id="GEU22414.1"/>
    </source>
</evidence>
<evidence type="ECO:0000313" key="2">
    <source>
        <dbReference type="EMBL" id="GEU05908.1"/>
    </source>
</evidence>
<proteinExistence type="predicted"/>
<reference evidence="1" key="1">
    <citation type="submission" date="2019-12" db="EMBL/GenBank/DDBJ databases">
        <title>Epidemiological and comparative genomic analysis of Bacillus anthracis isolated from northern Vietnam.</title>
        <authorList>
            <person name="Hoang T.T.H."/>
            <person name="Dang D.A."/>
            <person name="Pham M.H."/>
            <person name="Luong M.H."/>
            <person name="Tran N.D."/>
            <person name="Nguyen T.H."/>
            <person name="Nguyen T.T."/>
            <person name="Inoue S."/>
            <person name="Morikawa S."/>
            <person name="Okutani A."/>
        </authorList>
    </citation>
    <scope>NUCLEOTIDE SEQUENCE</scope>
    <source>
        <strain evidence="1">DB</strain>
        <strain evidence="2">HG</strain>
        <strain evidence="5">LaLC</strain>
        <strain evidence="4">LamDB</strain>
        <strain evidence="3">QuyetLC</strain>
    </source>
</reference>
<dbReference type="AlphaFoldDB" id="A0A640L3M1"/>
<dbReference type="EMBL" id="BLEV01000002">
    <property type="protein sequence ID" value="GEU05908.1"/>
    <property type="molecule type" value="Genomic_DNA"/>
</dbReference>
<sequence>MIPTSFLCAGNVSCYFPHNPFDRTSSTYLTKNNTVEVYFYSIVFALHINIEKLSLTLNGKVIELFIEN</sequence>
<dbReference type="EMBL" id="BLEX01000003">
    <property type="protein sequence ID" value="GEU22414.1"/>
    <property type="molecule type" value="Genomic_DNA"/>
</dbReference>
<protein>
    <submittedName>
        <fullName evidence="1">Uncharacterized protein</fullName>
    </submittedName>
</protein>
<dbReference type="EMBL" id="BLEU01000001">
    <property type="protein sequence ID" value="GET96025.1"/>
    <property type="molecule type" value="Genomic_DNA"/>
</dbReference>
<name>A0A640L3M1_BACAN</name>